<dbReference type="InterPro" id="IPR029058">
    <property type="entry name" value="AB_hydrolase_fold"/>
</dbReference>
<comment type="similarity">
    <text evidence="1">Belongs to the polyketide transferase af380 family.</text>
</comment>
<dbReference type="SUPFAM" id="SSF53474">
    <property type="entry name" value="alpha/beta-Hydrolases"/>
    <property type="match status" value="1"/>
</dbReference>
<dbReference type="InterPro" id="IPR022742">
    <property type="entry name" value="Hydrolase_4"/>
</dbReference>
<dbReference type="Gene3D" id="3.40.50.1820">
    <property type="entry name" value="alpha/beta hydrolase"/>
    <property type="match status" value="1"/>
</dbReference>
<proteinExistence type="inferred from homology"/>
<gene>
    <name evidence="3" type="ORF">SAMD00023353_7100190</name>
</gene>
<evidence type="ECO:0000313" key="4">
    <source>
        <dbReference type="Proteomes" id="UP000054516"/>
    </source>
</evidence>
<dbReference type="Proteomes" id="UP000054516">
    <property type="component" value="Unassembled WGS sequence"/>
</dbReference>
<organism evidence="3">
    <name type="scientific">Rosellinia necatrix</name>
    <name type="common">White root-rot fungus</name>
    <dbReference type="NCBI Taxonomy" id="77044"/>
    <lineage>
        <taxon>Eukaryota</taxon>
        <taxon>Fungi</taxon>
        <taxon>Dikarya</taxon>
        <taxon>Ascomycota</taxon>
        <taxon>Pezizomycotina</taxon>
        <taxon>Sordariomycetes</taxon>
        <taxon>Xylariomycetidae</taxon>
        <taxon>Xylariales</taxon>
        <taxon>Xylariaceae</taxon>
        <taxon>Rosellinia</taxon>
    </lineage>
</organism>
<keyword evidence="4" id="KW-1185">Reference proteome</keyword>
<dbReference type="InterPro" id="IPR051411">
    <property type="entry name" value="Polyketide_trans_af380"/>
</dbReference>
<dbReference type="AlphaFoldDB" id="A0A1W2TTA5"/>
<dbReference type="OrthoDB" id="2498029at2759"/>
<evidence type="ECO:0000313" key="3">
    <source>
        <dbReference type="EMBL" id="GAP91777.1"/>
    </source>
</evidence>
<accession>A0A1W2TTA5</accession>
<dbReference type="Pfam" id="PF12146">
    <property type="entry name" value="Hydrolase_4"/>
    <property type="match status" value="1"/>
</dbReference>
<protein>
    <submittedName>
        <fullName evidence="3">Putative N-terminal domain protein</fullName>
    </submittedName>
</protein>
<dbReference type="EMBL" id="DF977516">
    <property type="protein sequence ID" value="GAP91777.1"/>
    <property type="molecule type" value="Genomic_DNA"/>
</dbReference>
<feature type="domain" description="Serine aminopeptidase S33" evidence="2">
    <location>
        <begin position="6"/>
        <end position="100"/>
    </location>
</feature>
<name>A0A1W2TTA5_ROSNE</name>
<sequence>MLNLPECATALQGQGFTVVLYDPRNTGQSGGPPRDEIDPTQAVSDISDALTYLMALPSVDSKLVELFGISFGGTVALSASALGTMVRFTIAVAPVMDLDFISPAHRERVMHKCVQNRESQTLGNEPYTIPLVNEQGENVAGLGHGYDADKYKRLLQADLEVAPGHVNRITIMTYYKVSMWTPWPLWESLGSLEGKTSEKRGYDFGFMFIVPTADQVSYPEKQRLYFGQSGTKTWRKTKLEVECAGYEDALGELYIDKVVEGIQEFLQELQGL</sequence>
<evidence type="ECO:0000256" key="1">
    <source>
        <dbReference type="ARBA" id="ARBA00029464"/>
    </source>
</evidence>
<dbReference type="PANTHER" id="PTHR47751">
    <property type="entry name" value="SUPERFAMILY HYDROLASE, PUTATIVE (AFU_ORTHOLOGUE AFUA_2G16580)-RELATED"/>
    <property type="match status" value="1"/>
</dbReference>
<reference evidence="3" key="1">
    <citation type="submission" date="2016-03" db="EMBL/GenBank/DDBJ databases">
        <title>Draft genome sequence of Rosellinia necatrix.</title>
        <authorList>
            <person name="Kanematsu S."/>
        </authorList>
    </citation>
    <scope>NUCLEOTIDE SEQUENCE [LARGE SCALE GENOMIC DNA]</scope>
    <source>
        <strain evidence="3">W97</strain>
    </source>
</reference>
<evidence type="ECO:0000259" key="2">
    <source>
        <dbReference type="Pfam" id="PF12146"/>
    </source>
</evidence>
<dbReference type="PANTHER" id="PTHR47751:SF2">
    <property type="entry name" value="DLTD N-TERMINAL DOMAIN PROTEIN (AFU_ORTHOLOGUE AFUA_8G00380)-RELATED"/>
    <property type="match status" value="1"/>
</dbReference>